<organism evidence="1 2">
    <name type="scientific">Hypsizygus marmoreus</name>
    <name type="common">White beech mushroom</name>
    <name type="synonym">Agaricus marmoreus</name>
    <dbReference type="NCBI Taxonomy" id="39966"/>
    <lineage>
        <taxon>Eukaryota</taxon>
        <taxon>Fungi</taxon>
        <taxon>Dikarya</taxon>
        <taxon>Basidiomycota</taxon>
        <taxon>Agaricomycotina</taxon>
        <taxon>Agaricomycetes</taxon>
        <taxon>Agaricomycetidae</taxon>
        <taxon>Agaricales</taxon>
        <taxon>Tricholomatineae</taxon>
        <taxon>Lyophyllaceae</taxon>
        <taxon>Hypsizygus</taxon>
    </lineage>
</organism>
<reference evidence="1" key="1">
    <citation type="submission" date="2018-04" db="EMBL/GenBank/DDBJ databases">
        <title>Whole genome sequencing of Hypsizygus marmoreus.</title>
        <authorList>
            <person name="Choi I.-G."/>
            <person name="Min B."/>
            <person name="Kim J.-G."/>
            <person name="Kim S."/>
            <person name="Oh Y.-L."/>
            <person name="Kong W.-S."/>
            <person name="Park H."/>
            <person name="Jeong J."/>
            <person name="Song E.-S."/>
        </authorList>
    </citation>
    <scope>NUCLEOTIDE SEQUENCE [LARGE SCALE GENOMIC DNA]</scope>
    <source>
        <strain evidence="1">51987-8</strain>
    </source>
</reference>
<protein>
    <submittedName>
        <fullName evidence="1">Uncharacterized protein</fullName>
    </submittedName>
</protein>
<dbReference type="EMBL" id="LUEZ02000133">
    <property type="protein sequence ID" value="RDB16115.1"/>
    <property type="molecule type" value="Genomic_DNA"/>
</dbReference>
<sequence>MRLPRPENRLGLPVIGPQIYRYGMPVSVKPAQNAPREPGVFVHYDYKMMRDDARGRMIPGSQKKWIWKCIGAIVSIRRRPTKKGYMRASGGRALELCLLGLLD</sequence>
<dbReference type="InParanoid" id="A0A369J6S3"/>
<name>A0A369J6S3_HYPMA</name>
<comment type="caution">
    <text evidence="1">The sequence shown here is derived from an EMBL/GenBank/DDBJ whole genome shotgun (WGS) entry which is preliminary data.</text>
</comment>
<dbReference type="OrthoDB" id="3117970at2759"/>
<gene>
    <name evidence="1" type="ORF">Hypma_003385</name>
</gene>
<evidence type="ECO:0000313" key="2">
    <source>
        <dbReference type="Proteomes" id="UP000076154"/>
    </source>
</evidence>
<evidence type="ECO:0000313" key="1">
    <source>
        <dbReference type="EMBL" id="RDB16115.1"/>
    </source>
</evidence>
<accession>A0A369J6S3</accession>
<keyword evidence="2" id="KW-1185">Reference proteome</keyword>
<dbReference type="AlphaFoldDB" id="A0A369J6S3"/>
<proteinExistence type="predicted"/>
<dbReference type="Proteomes" id="UP000076154">
    <property type="component" value="Unassembled WGS sequence"/>
</dbReference>